<keyword evidence="1" id="KW-0732">Signal</keyword>
<dbReference type="PANTHER" id="PTHR38834">
    <property type="entry name" value="PERIPLASMIC SUBSTRATE BINDING PROTEIN FAMILY 3"/>
    <property type="match status" value="1"/>
</dbReference>
<reference evidence="3" key="1">
    <citation type="submission" date="2016-10" db="EMBL/GenBank/DDBJ databases">
        <authorList>
            <person name="Varghese N."/>
            <person name="Submissions S."/>
        </authorList>
    </citation>
    <scope>NUCLEOTIDE SEQUENCE [LARGE SCALE GENOMIC DNA]</scope>
    <source>
        <strain evidence="3">DSM 17834</strain>
    </source>
</reference>
<dbReference type="SUPFAM" id="SSF53850">
    <property type="entry name" value="Periplasmic binding protein-like II"/>
    <property type="match status" value="1"/>
</dbReference>
<name>A0A1I5SFH1_9PSED</name>
<dbReference type="RefSeq" id="WP_090501715.1">
    <property type="nucleotide sequence ID" value="NZ_FOWX01000016.1"/>
</dbReference>
<proteinExistence type="predicted"/>
<sequence>MEKLRRTILLIGLVLGITATAHAELPDDYRIILQTENFPPFSISPANKRFARGDDIQGIGADTVRDLFERAGIAYSMTLRSPWSRIYGDTLKSPNHGLFSVVRSEQNRTLFKWVGPLAHYESVLLSAADNQLRLNSLEQAKAYRIGVYRNGALNAYLESQGLNVDSALNEQDNVQRLLKGDIELWATAEPAWRYYTKQLGVTGLKTALTFHTAELYLALHKDTPDEVVGRLQQAMNEIIAEGYSGCSKTPEFCYLIRNRAIPSGS</sequence>
<feature type="chain" id="PRO_5011607413" evidence="1">
    <location>
        <begin position="24"/>
        <end position="265"/>
    </location>
</feature>
<dbReference type="STRING" id="289003.SAMN05216190_11615"/>
<dbReference type="PANTHER" id="PTHR38834:SF3">
    <property type="entry name" value="SOLUTE-BINDING PROTEIN FAMILY 3_N-TERMINAL DOMAIN-CONTAINING PROTEIN"/>
    <property type="match status" value="1"/>
</dbReference>
<protein>
    <submittedName>
        <fullName evidence="2">Amino acid ABC transporter substrate-binding protein, PAAT family</fullName>
    </submittedName>
</protein>
<dbReference type="EMBL" id="FOWX01000016">
    <property type="protein sequence ID" value="SFP69504.1"/>
    <property type="molecule type" value="Genomic_DNA"/>
</dbReference>
<dbReference type="AlphaFoldDB" id="A0A1I5SFH1"/>
<keyword evidence="3" id="KW-1185">Reference proteome</keyword>
<dbReference type="Gene3D" id="3.40.190.10">
    <property type="entry name" value="Periplasmic binding protein-like II"/>
    <property type="match status" value="2"/>
</dbReference>
<accession>A0A1I5SFH1</accession>
<evidence type="ECO:0000313" key="3">
    <source>
        <dbReference type="Proteomes" id="UP000198784"/>
    </source>
</evidence>
<dbReference type="OrthoDB" id="8587856at2"/>
<dbReference type="Proteomes" id="UP000198784">
    <property type="component" value="Unassembled WGS sequence"/>
</dbReference>
<gene>
    <name evidence="2" type="ORF">SAMN05216190_11615</name>
</gene>
<feature type="signal peptide" evidence="1">
    <location>
        <begin position="1"/>
        <end position="23"/>
    </location>
</feature>
<organism evidence="2 3">
    <name type="scientific">Pseudomonas borbori</name>
    <dbReference type="NCBI Taxonomy" id="289003"/>
    <lineage>
        <taxon>Bacteria</taxon>
        <taxon>Pseudomonadati</taxon>
        <taxon>Pseudomonadota</taxon>
        <taxon>Gammaproteobacteria</taxon>
        <taxon>Pseudomonadales</taxon>
        <taxon>Pseudomonadaceae</taxon>
        <taxon>Pseudomonas</taxon>
    </lineage>
</organism>
<evidence type="ECO:0000256" key="1">
    <source>
        <dbReference type="SAM" id="SignalP"/>
    </source>
</evidence>
<evidence type="ECO:0000313" key="2">
    <source>
        <dbReference type="EMBL" id="SFP69504.1"/>
    </source>
</evidence>